<dbReference type="AlphaFoldDB" id="A0A849BU74"/>
<dbReference type="RefSeq" id="WP_067523077.1">
    <property type="nucleotide sequence ID" value="NZ_JABELX010000003.1"/>
</dbReference>
<gene>
    <name evidence="1" type="ORF">HLB23_07515</name>
</gene>
<dbReference type="EMBL" id="JABELX010000003">
    <property type="protein sequence ID" value="NNH69714.1"/>
    <property type="molecule type" value="Genomic_DNA"/>
</dbReference>
<evidence type="ECO:0000313" key="1">
    <source>
        <dbReference type="EMBL" id="NNH69714.1"/>
    </source>
</evidence>
<dbReference type="Pfam" id="PF14117">
    <property type="entry name" value="DUF4287"/>
    <property type="match status" value="1"/>
</dbReference>
<protein>
    <submittedName>
        <fullName evidence="1">DUF4287 domain-containing protein</fullName>
    </submittedName>
</protein>
<organism evidence="1 2">
    <name type="scientific">Nocardia uniformis</name>
    <dbReference type="NCBI Taxonomy" id="53432"/>
    <lineage>
        <taxon>Bacteria</taxon>
        <taxon>Bacillati</taxon>
        <taxon>Actinomycetota</taxon>
        <taxon>Actinomycetes</taxon>
        <taxon>Mycobacteriales</taxon>
        <taxon>Nocardiaceae</taxon>
        <taxon>Nocardia</taxon>
    </lineage>
</organism>
<evidence type="ECO:0000313" key="2">
    <source>
        <dbReference type="Proteomes" id="UP000586827"/>
    </source>
</evidence>
<name>A0A849BU74_9NOCA</name>
<comment type="caution">
    <text evidence="1">The sequence shown here is derived from an EMBL/GenBank/DDBJ whole genome shotgun (WGS) entry which is preliminary data.</text>
</comment>
<sequence length="72" mass="8075">MATTKPHGPASYFPSIEAKYGRTIDEWFTAVRDSGRTGHKDIVNWLKTDHAMGHGHATAIAQYHLNPEKWAV</sequence>
<dbReference type="InterPro" id="IPR025629">
    <property type="entry name" value="DUF4287"/>
</dbReference>
<reference evidence="1 2" key="1">
    <citation type="submission" date="2020-05" db="EMBL/GenBank/DDBJ databases">
        <title>MicrobeNet Type strains.</title>
        <authorList>
            <person name="Nicholson A.C."/>
        </authorList>
    </citation>
    <scope>NUCLEOTIDE SEQUENCE [LARGE SCALE GENOMIC DNA]</scope>
    <source>
        <strain evidence="1 2">JCM 3224</strain>
    </source>
</reference>
<dbReference type="Proteomes" id="UP000586827">
    <property type="component" value="Unassembled WGS sequence"/>
</dbReference>
<keyword evidence="2" id="KW-1185">Reference proteome</keyword>
<proteinExistence type="predicted"/>
<accession>A0A849BU74</accession>